<accession>A0A090KQW3</accession>
<evidence type="ECO:0008006" key="5">
    <source>
        <dbReference type="Google" id="ProtNLM"/>
    </source>
</evidence>
<sequence>MNFRIFTLNDQYCIIHYPEKPNGFGVLVIGGEEQYVDKQSSNWLSNNARQKILQSFLDDGYTVYYTNFNYRHMGNKQSVEQVASLYEFIKRTEILNERVHIIAEGIGTLIAMDLLKNKREMIRSIVFINPIFSIQWMISILKDQPFLYKKTIKDLSSAYNISEESCEKNIKNLKVTSFTITYPFVIIHILEHGIQDALWTQLYKKYFSKYNENIYVILPEKRSRIAYYAKNLFMQAEAQL</sequence>
<keyword evidence="4" id="KW-1185">Reference proteome</keyword>
<gene>
    <name evidence="2" type="ORF">B4167_0301</name>
    <name evidence="1" type="ORF">BT1A1_1232</name>
</gene>
<evidence type="ECO:0000313" key="4">
    <source>
        <dbReference type="Proteomes" id="UP000040576"/>
    </source>
</evidence>
<dbReference type="GeneID" id="92960379"/>
<dbReference type="Gene3D" id="3.40.50.1820">
    <property type="entry name" value="alpha/beta hydrolase"/>
    <property type="match status" value="1"/>
</dbReference>
<evidence type="ECO:0000313" key="2">
    <source>
        <dbReference type="EMBL" id="KIO73730.1"/>
    </source>
</evidence>
<dbReference type="EMBL" id="CCRF01000039">
    <property type="protein sequence ID" value="CEE01064.1"/>
    <property type="molecule type" value="Genomic_DNA"/>
</dbReference>
<dbReference type="AlphaFoldDB" id="A0A090KQW3"/>
<dbReference type="OrthoDB" id="2986585at2"/>
<dbReference type="EMBL" id="JXLU01000026">
    <property type="protein sequence ID" value="KIO73730.1"/>
    <property type="molecule type" value="Genomic_DNA"/>
</dbReference>
<organism evidence="1 4">
    <name type="scientific">Caldibacillus thermoamylovorans</name>
    <dbReference type="NCBI Taxonomy" id="35841"/>
    <lineage>
        <taxon>Bacteria</taxon>
        <taxon>Bacillati</taxon>
        <taxon>Bacillota</taxon>
        <taxon>Bacilli</taxon>
        <taxon>Bacillales</taxon>
        <taxon>Bacillaceae</taxon>
        <taxon>Caldibacillus</taxon>
    </lineage>
</organism>
<protein>
    <recommendedName>
        <fullName evidence="5">Hydrolase</fullName>
    </recommendedName>
</protein>
<evidence type="ECO:0000313" key="3">
    <source>
        <dbReference type="Proteomes" id="UP000032076"/>
    </source>
</evidence>
<reference evidence="1 4" key="1">
    <citation type="submission" date="2014-07" db="EMBL/GenBank/DDBJ databases">
        <authorList>
            <person name="Wibberg Daniel"/>
        </authorList>
    </citation>
    <scope>NUCLEOTIDE SEQUENCE [LARGE SCALE GENOMIC DNA]</scope>
</reference>
<proteinExistence type="predicted"/>
<reference evidence="2 3" key="2">
    <citation type="submission" date="2015-01" db="EMBL/GenBank/DDBJ databases">
        <title>Draft Genome Sequences of Four Bacillus thermoamylovorans Strains, Isolated From Food Products.</title>
        <authorList>
            <person name="Krawcyk A.O."/>
            <person name="Berendsen E.M."/>
            <person name="Eijlander R.T."/>
            <person name="de Jong A."/>
            <person name="Wells-Bennik M."/>
            <person name="Kuipers O.P."/>
        </authorList>
    </citation>
    <scope>NUCLEOTIDE SEQUENCE [LARGE SCALE GENOMIC DNA]</scope>
    <source>
        <strain evidence="2 3">B4167</strain>
    </source>
</reference>
<dbReference type="PATRIC" id="fig|35841.7.peg.1336"/>
<dbReference type="SUPFAM" id="SSF53474">
    <property type="entry name" value="alpha/beta-Hydrolases"/>
    <property type="match status" value="1"/>
</dbReference>
<dbReference type="InterPro" id="IPR029058">
    <property type="entry name" value="AB_hydrolase_fold"/>
</dbReference>
<dbReference type="Proteomes" id="UP000040576">
    <property type="component" value="Unassembled WGS sequence"/>
</dbReference>
<name>A0A090KQW3_9BACI</name>
<dbReference type="RefSeq" id="WP_034769109.1">
    <property type="nucleotide sequence ID" value="NZ_CCRF01000039.1"/>
</dbReference>
<dbReference type="Proteomes" id="UP000032076">
    <property type="component" value="Unassembled WGS sequence"/>
</dbReference>
<evidence type="ECO:0000313" key="1">
    <source>
        <dbReference type="EMBL" id="CEE01064.1"/>
    </source>
</evidence>